<proteinExistence type="predicted"/>
<dbReference type="GO" id="GO:0005737">
    <property type="term" value="C:cytoplasm"/>
    <property type="evidence" value="ECO:0007669"/>
    <property type="project" value="TreeGrafter"/>
</dbReference>
<keyword evidence="2" id="KW-0677">Repeat</keyword>
<dbReference type="InterPro" id="IPR001611">
    <property type="entry name" value="Leu-rich_rpt"/>
</dbReference>
<keyword evidence="4" id="KW-1185">Reference proteome</keyword>
<dbReference type="PANTHER" id="PTHR48051:SF54">
    <property type="entry name" value="LEUCINE-RICH REPEAT-CONTAINING PROTEIN"/>
    <property type="match status" value="1"/>
</dbReference>
<gene>
    <name evidence="3" type="ORF">SAMN06264365_11410</name>
</gene>
<protein>
    <submittedName>
        <fullName evidence="3">Leucine rich repeat-containing protein</fullName>
    </submittedName>
</protein>
<name>A0A239DP25_9ACTN</name>
<evidence type="ECO:0000313" key="4">
    <source>
        <dbReference type="Proteomes" id="UP000198415"/>
    </source>
</evidence>
<dbReference type="SUPFAM" id="SSF52058">
    <property type="entry name" value="L domain-like"/>
    <property type="match status" value="1"/>
</dbReference>
<organism evidence="3 4">
    <name type="scientific">Actinoplanes regularis</name>
    <dbReference type="NCBI Taxonomy" id="52697"/>
    <lineage>
        <taxon>Bacteria</taxon>
        <taxon>Bacillati</taxon>
        <taxon>Actinomycetota</taxon>
        <taxon>Actinomycetes</taxon>
        <taxon>Micromonosporales</taxon>
        <taxon>Micromonosporaceae</taxon>
        <taxon>Actinoplanes</taxon>
    </lineage>
</organism>
<dbReference type="InterPro" id="IPR050216">
    <property type="entry name" value="LRR_domain-containing"/>
</dbReference>
<dbReference type="OrthoDB" id="498873at2"/>
<accession>A0A239DP25</accession>
<keyword evidence="1" id="KW-0433">Leucine-rich repeat</keyword>
<sequence length="729" mass="78565">MSAEERTTDDARPFGGPVTSAILAAKTCCTALEELYQDNAGPIDPALARTRLAAALPHGAVYPKIFHCAARVYFALGERDRVVEMVAAGERNDGSIWLIRDDMALAPMWQHPGYAGLFAHLDPPLFAGLKAALAAGPEVVRRLKLGISPWDGLRALVNLEQIDVWGDEDALEVLAELPRLARLTFRGHLHRPLPTAFLTRLVQVPTLEELTFEVDGVAVRPGQVRALRADFARQDRSPQERLLHVALLFDTGDATAERAGVRDLVAALDAGVPAVRSAAQRVLADRLTVPEGGLRRGDGVLLAGKINADRAALADRLAALGATLDRRPGPATRLAVVGEQHRGRALAHLDAGIPLILESHLRDVLDAAVPQPLSGTAGAGQDLLDGAVPEPLPGAGHDPAARLRALLTSPDQADIKAAVDLARKDGLQAGLLEELIVVWKDTRLGRPVRGGAQKLLAEHAPAALNAALAGAFARTNVFRETADSWDVMSAVHDLVEECPGTIDGVRLLTLLIARRDAGPFGRRLDVRGGWMTFTHLPSYVLELTGLDHLRVEQAGLVELPGDIGRLAGLSILDLGNNLLTTLPAGLAELRDLRKLDLSNNHFVRVPEVVFELSGLRQLSLAVSNWSEPWPAYLTELPDLFHELTGLAHLDLSHQHLVTLPESMGAMSNLTSLNLRGTRLRRLPSWLADVPKLGHLYLEGAAVDDDRANRDVIARLRAARVDVRTDLPDA</sequence>
<evidence type="ECO:0000256" key="1">
    <source>
        <dbReference type="ARBA" id="ARBA00022614"/>
    </source>
</evidence>
<evidence type="ECO:0000256" key="2">
    <source>
        <dbReference type="ARBA" id="ARBA00022737"/>
    </source>
</evidence>
<evidence type="ECO:0000313" key="3">
    <source>
        <dbReference type="EMBL" id="SNS33831.1"/>
    </source>
</evidence>
<dbReference type="SMART" id="SM00369">
    <property type="entry name" value="LRR_TYP"/>
    <property type="match status" value="4"/>
</dbReference>
<dbReference type="PROSITE" id="PS51450">
    <property type="entry name" value="LRR"/>
    <property type="match status" value="1"/>
</dbReference>
<dbReference type="Proteomes" id="UP000198415">
    <property type="component" value="Unassembled WGS sequence"/>
</dbReference>
<dbReference type="Pfam" id="PF13855">
    <property type="entry name" value="LRR_8"/>
    <property type="match status" value="2"/>
</dbReference>
<dbReference type="AlphaFoldDB" id="A0A239DP25"/>
<dbReference type="PANTHER" id="PTHR48051">
    <property type="match status" value="1"/>
</dbReference>
<dbReference type="InterPro" id="IPR032675">
    <property type="entry name" value="LRR_dom_sf"/>
</dbReference>
<dbReference type="EMBL" id="FZNR01000014">
    <property type="protein sequence ID" value="SNS33831.1"/>
    <property type="molecule type" value="Genomic_DNA"/>
</dbReference>
<dbReference type="RefSeq" id="WP_089296549.1">
    <property type="nucleotide sequence ID" value="NZ_BOMU01000071.1"/>
</dbReference>
<dbReference type="Gene3D" id="3.80.10.10">
    <property type="entry name" value="Ribonuclease Inhibitor"/>
    <property type="match status" value="2"/>
</dbReference>
<reference evidence="3 4" key="1">
    <citation type="submission" date="2017-06" db="EMBL/GenBank/DDBJ databases">
        <authorList>
            <person name="Kim H.J."/>
            <person name="Triplett B.A."/>
        </authorList>
    </citation>
    <scope>NUCLEOTIDE SEQUENCE [LARGE SCALE GENOMIC DNA]</scope>
    <source>
        <strain evidence="3 4">DSM 43151</strain>
    </source>
</reference>
<dbReference type="InterPro" id="IPR003591">
    <property type="entry name" value="Leu-rich_rpt_typical-subtyp"/>
</dbReference>